<feature type="transmembrane region" description="Helical" evidence="1">
    <location>
        <begin position="80"/>
        <end position="102"/>
    </location>
</feature>
<keyword evidence="3" id="KW-1185">Reference proteome</keyword>
<keyword evidence="1" id="KW-0472">Membrane</keyword>
<proteinExistence type="predicted"/>
<evidence type="ECO:0000256" key="1">
    <source>
        <dbReference type="SAM" id="Phobius"/>
    </source>
</evidence>
<evidence type="ECO:0000313" key="2">
    <source>
        <dbReference type="EMBL" id="KAK1762443.1"/>
    </source>
</evidence>
<evidence type="ECO:0000313" key="3">
    <source>
        <dbReference type="Proteomes" id="UP001244011"/>
    </source>
</evidence>
<dbReference type="Pfam" id="PF14087">
    <property type="entry name" value="DUF4267"/>
    <property type="match status" value="1"/>
</dbReference>
<dbReference type="GeneID" id="85312430"/>
<comment type="caution">
    <text evidence="2">The sequence shown here is derived from an EMBL/GenBank/DDBJ whole genome shotgun (WGS) entry which is preliminary data.</text>
</comment>
<dbReference type="EMBL" id="MU839037">
    <property type="protein sequence ID" value="KAK1762443.1"/>
    <property type="molecule type" value="Genomic_DNA"/>
</dbReference>
<keyword evidence="1" id="KW-1133">Transmembrane helix</keyword>
<organism evidence="2 3">
    <name type="scientific">Phialemonium atrogriseum</name>
    <dbReference type="NCBI Taxonomy" id="1093897"/>
    <lineage>
        <taxon>Eukaryota</taxon>
        <taxon>Fungi</taxon>
        <taxon>Dikarya</taxon>
        <taxon>Ascomycota</taxon>
        <taxon>Pezizomycotina</taxon>
        <taxon>Sordariomycetes</taxon>
        <taxon>Sordariomycetidae</taxon>
        <taxon>Cephalothecales</taxon>
        <taxon>Cephalothecaceae</taxon>
        <taxon>Phialemonium</taxon>
    </lineage>
</organism>
<dbReference type="RefSeq" id="XP_060278656.1">
    <property type="nucleotide sequence ID" value="XM_060429243.1"/>
</dbReference>
<sequence>MSIVPSGAIVGNKSCARRDLTGSRSNYLAVICLKQIRRFRHKQTSLFSILSSPPQKPDRHTIRSDNIVTMSPTNASTWNTLGLCVAATYATLGASAILFPSLTAETLGFRSLLEYAKADVPGVMGFIGGRDLSIGLAIFVLGRAGRNREMGTLILSSMFLCAIDTYVFWANGKWFE</sequence>
<accession>A0AAJ0BQ66</accession>
<protein>
    <submittedName>
        <fullName evidence="2">Uncharacterized protein</fullName>
    </submittedName>
</protein>
<feature type="transmembrane region" description="Helical" evidence="1">
    <location>
        <begin position="153"/>
        <end position="170"/>
    </location>
</feature>
<dbReference type="InterPro" id="IPR025363">
    <property type="entry name" value="DUF4267"/>
</dbReference>
<gene>
    <name evidence="2" type="ORF">QBC33DRAFT_551907</name>
</gene>
<reference evidence="2" key="1">
    <citation type="submission" date="2023-06" db="EMBL/GenBank/DDBJ databases">
        <title>Genome-scale phylogeny and comparative genomics of the fungal order Sordariales.</title>
        <authorList>
            <consortium name="Lawrence Berkeley National Laboratory"/>
            <person name="Hensen N."/>
            <person name="Bonometti L."/>
            <person name="Westerberg I."/>
            <person name="Brannstrom I.O."/>
            <person name="Guillou S."/>
            <person name="Cros-Aarteil S."/>
            <person name="Calhoun S."/>
            <person name="Haridas S."/>
            <person name="Kuo A."/>
            <person name="Mondo S."/>
            <person name="Pangilinan J."/>
            <person name="Riley R."/>
            <person name="Labutti K."/>
            <person name="Andreopoulos B."/>
            <person name="Lipzen A."/>
            <person name="Chen C."/>
            <person name="Yanf M."/>
            <person name="Daum C."/>
            <person name="Ng V."/>
            <person name="Clum A."/>
            <person name="Steindorff A."/>
            <person name="Ohm R."/>
            <person name="Martin F."/>
            <person name="Silar P."/>
            <person name="Natvig D."/>
            <person name="Lalanne C."/>
            <person name="Gautier V."/>
            <person name="Ament-Velasquez S.L."/>
            <person name="Kruys A."/>
            <person name="Hutchinson M.I."/>
            <person name="Powell A.J."/>
            <person name="Barry K."/>
            <person name="Miller A.N."/>
            <person name="Grigoriev I.V."/>
            <person name="Debuchy R."/>
            <person name="Gladieux P."/>
            <person name="Thoren M.H."/>
            <person name="Johannesson H."/>
        </authorList>
    </citation>
    <scope>NUCLEOTIDE SEQUENCE</scope>
    <source>
        <strain evidence="2">8032-3</strain>
    </source>
</reference>
<name>A0AAJ0BQ66_9PEZI</name>
<dbReference type="AlphaFoldDB" id="A0AAJ0BQ66"/>
<dbReference type="Proteomes" id="UP001244011">
    <property type="component" value="Unassembled WGS sequence"/>
</dbReference>
<feature type="transmembrane region" description="Helical" evidence="1">
    <location>
        <begin position="122"/>
        <end position="141"/>
    </location>
</feature>
<keyword evidence="1" id="KW-0812">Transmembrane</keyword>